<accession>A0A4R6DJP9</accession>
<dbReference type="SUPFAM" id="SSF69349">
    <property type="entry name" value="Phage fibre proteins"/>
    <property type="match status" value="1"/>
</dbReference>
<feature type="compositionally biased region" description="Polar residues" evidence="1">
    <location>
        <begin position="51"/>
        <end position="75"/>
    </location>
</feature>
<name>A0A4R6DJP9_9RHOO</name>
<comment type="caution">
    <text evidence="3">The sequence shown here is derived from an EMBL/GenBank/DDBJ whole genome shotgun (WGS) entry which is preliminary data.</text>
</comment>
<feature type="compositionally biased region" description="Basic and acidic residues" evidence="1">
    <location>
        <begin position="40"/>
        <end position="50"/>
    </location>
</feature>
<dbReference type="InterPro" id="IPR054030">
    <property type="entry name" value="Gp5_Vgr_C"/>
</dbReference>
<dbReference type="Pfam" id="PF22178">
    <property type="entry name" value="Gp5_trimer_C"/>
    <property type="match status" value="1"/>
</dbReference>
<dbReference type="Proteomes" id="UP000295129">
    <property type="component" value="Unassembled WGS sequence"/>
</dbReference>
<evidence type="ECO:0000259" key="2">
    <source>
        <dbReference type="Pfam" id="PF22178"/>
    </source>
</evidence>
<organism evidence="3 4">
    <name type="scientific">Azoarcus indigens</name>
    <dbReference type="NCBI Taxonomy" id="29545"/>
    <lineage>
        <taxon>Bacteria</taxon>
        <taxon>Pseudomonadati</taxon>
        <taxon>Pseudomonadota</taxon>
        <taxon>Betaproteobacteria</taxon>
        <taxon>Rhodocyclales</taxon>
        <taxon>Zoogloeaceae</taxon>
        <taxon>Azoarcus</taxon>
    </lineage>
</organism>
<feature type="compositionally biased region" description="Basic and acidic residues" evidence="1">
    <location>
        <begin position="10"/>
        <end position="20"/>
    </location>
</feature>
<reference evidence="3 4" key="1">
    <citation type="submission" date="2019-03" db="EMBL/GenBank/DDBJ databases">
        <title>Genomic Encyclopedia of Type Strains, Phase IV (KMG-IV): sequencing the most valuable type-strain genomes for metagenomic binning, comparative biology and taxonomic classification.</title>
        <authorList>
            <person name="Goeker M."/>
        </authorList>
    </citation>
    <scope>NUCLEOTIDE SEQUENCE [LARGE SCALE GENOMIC DNA]</scope>
    <source>
        <strain evidence="3 4">DSM 12121</strain>
    </source>
</reference>
<proteinExistence type="predicted"/>
<sequence>MTQTGIKTRSTKDGGTENFNEIRFEDKKGSEQLFIHAEKNQDSKNIDHNESVTVGNDRTESVGNNETINIGTNRNESVEKNETISIGANRSESVGGNETVTVGQDRSVTIGNNDALDLGPFLAALAAHALAGGYRPSPCLVYASSDLGDRAALLLNTPAG</sequence>
<keyword evidence="4" id="KW-1185">Reference proteome</keyword>
<evidence type="ECO:0000313" key="4">
    <source>
        <dbReference type="Proteomes" id="UP000295129"/>
    </source>
</evidence>
<feature type="region of interest" description="Disordered" evidence="1">
    <location>
        <begin position="40"/>
        <end position="76"/>
    </location>
</feature>
<feature type="domain" description="Gp5/Type VI secretion system Vgr C-terminal trimerisation" evidence="2">
    <location>
        <begin position="4"/>
        <end position="116"/>
    </location>
</feature>
<evidence type="ECO:0000256" key="1">
    <source>
        <dbReference type="SAM" id="MobiDB-lite"/>
    </source>
</evidence>
<dbReference type="AlphaFoldDB" id="A0A4R6DJP9"/>
<feature type="region of interest" description="Disordered" evidence="1">
    <location>
        <begin position="1"/>
        <end position="20"/>
    </location>
</feature>
<evidence type="ECO:0000313" key="3">
    <source>
        <dbReference type="EMBL" id="TDN45035.1"/>
    </source>
</evidence>
<gene>
    <name evidence="3" type="ORF">C7389_1315</name>
</gene>
<protein>
    <submittedName>
        <fullName evidence="3">Gp5-like OB domain-containing protein</fullName>
    </submittedName>
</protein>
<dbReference type="EMBL" id="SNVV01000031">
    <property type="protein sequence ID" value="TDN45035.1"/>
    <property type="molecule type" value="Genomic_DNA"/>
</dbReference>